<dbReference type="SUPFAM" id="SSF53474">
    <property type="entry name" value="alpha/beta-Hydrolases"/>
    <property type="match status" value="1"/>
</dbReference>
<dbReference type="InterPro" id="IPR029058">
    <property type="entry name" value="AB_hydrolase_fold"/>
</dbReference>
<organism evidence="2 3">
    <name type="scientific">Metabacillus malikii</name>
    <dbReference type="NCBI Taxonomy" id="1504265"/>
    <lineage>
        <taxon>Bacteria</taxon>
        <taxon>Bacillati</taxon>
        <taxon>Bacillota</taxon>
        <taxon>Bacilli</taxon>
        <taxon>Bacillales</taxon>
        <taxon>Bacillaceae</taxon>
        <taxon>Metabacillus</taxon>
    </lineage>
</organism>
<sequence length="260" mass="29564">MSIYIKETGNIHSNTLFMFIHGGGVSGWMWDKQVDYYSEYHCLIPDLPAQGLSQCCSPFTIKRSAHLLLDILKEKGKSKRIVVVGFSLGAQVLVQMLSMNPNLIDYAMINSALTRPMPYSASMIKPLIHLSFPLIKIKTFSRLQAQTLYIGKEQFPLYYKESIEMKKETLIQVLVENMTFCLPPQFSEANSNILVTVGEKERTIMKKSAKDLIASNKQCNGLIIRNIGHGFSFTNPTMFNQLIDDWLANKSPLNQQYILR</sequence>
<accession>A0ABT9ZCR6</accession>
<gene>
    <name evidence="2" type="ORF">J2S19_001305</name>
</gene>
<proteinExistence type="predicted"/>
<evidence type="ECO:0000259" key="1">
    <source>
        <dbReference type="Pfam" id="PF00561"/>
    </source>
</evidence>
<dbReference type="Proteomes" id="UP001234495">
    <property type="component" value="Unassembled WGS sequence"/>
</dbReference>
<dbReference type="Gene3D" id="3.40.50.1820">
    <property type="entry name" value="alpha/beta hydrolase"/>
    <property type="match status" value="1"/>
</dbReference>
<evidence type="ECO:0000313" key="3">
    <source>
        <dbReference type="Proteomes" id="UP001234495"/>
    </source>
</evidence>
<dbReference type="EMBL" id="JAUSUD010000004">
    <property type="protein sequence ID" value="MDQ0230053.1"/>
    <property type="molecule type" value="Genomic_DNA"/>
</dbReference>
<protein>
    <submittedName>
        <fullName evidence="2">Pimeloyl-ACP methyl ester carboxylesterase</fullName>
    </submittedName>
</protein>
<name>A0ABT9ZCR6_9BACI</name>
<reference evidence="2 3" key="1">
    <citation type="submission" date="2023-07" db="EMBL/GenBank/DDBJ databases">
        <title>Genomic Encyclopedia of Type Strains, Phase IV (KMG-IV): sequencing the most valuable type-strain genomes for metagenomic binning, comparative biology and taxonomic classification.</title>
        <authorList>
            <person name="Goeker M."/>
        </authorList>
    </citation>
    <scope>NUCLEOTIDE SEQUENCE [LARGE SCALE GENOMIC DNA]</scope>
    <source>
        <strain evidence="2 3">DSM 29005</strain>
    </source>
</reference>
<keyword evidence="3" id="KW-1185">Reference proteome</keyword>
<dbReference type="InterPro" id="IPR000073">
    <property type="entry name" value="AB_hydrolase_1"/>
</dbReference>
<dbReference type="Pfam" id="PF00561">
    <property type="entry name" value="Abhydrolase_1"/>
    <property type="match status" value="1"/>
</dbReference>
<comment type="caution">
    <text evidence="2">The sequence shown here is derived from an EMBL/GenBank/DDBJ whole genome shotgun (WGS) entry which is preliminary data.</text>
</comment>
<dbReference type="RefSeq" id="WP_307338782.1">
    <property type="nucleotide sequence ID" value="NZ_JAUSUD010000004.1"/>
</dbReference>
<dbReference type="InterPro" id="IPR050266">
    <property type="entry name" value="AB_hydrolase_sf"/>
</dbReference>
<feature type="domain" description="AB hydrolase-1" evidence="1">
    <location>
        <begin position="16"/>
        <end position="118"/>
    </location>
</feature>
<dbReference type="PANTHER" id="PTHR43798">
    <property type="entry name" value="MONOACYLGLYCEROL LIPASE"/>
    <property type="match status" value="1"/>
</dbReference>
<evidence type="ECO:0000313" key="2">
    <source>
        <dbReference type="EMBL" id="MDQ0230053.1"/>
    </source>
</evidence>